<dbReference type="RefSeq" id="WP_341470917.1">
    <property type="nucleotide sequence ID" value="NZ_CP128400.1"/>
</dbReference>
<organism evidence="2 4">
    <name type="scientific">Candidatus Chlorohelix allophototropha</name>
    <dbReference type="NCBI Taxonomy" id="3003348"/>
    <lineage>
        <taxon>Bacteria</taxon>
        <taxon>Bacillati</taxon>
        <taxon>Chloroflexota</taxon>
        <taxon>Chloroflexia</taxon>
        <taxon>Candidatus Chloroheliales</taxon>
        <taxon>Candidatus Chloroheliaceae</taxon>
        <taxon>Candidatus Chlorohelix</taxon>
    </lineage>
</organism>
<keyword evidence="1" id="KW-0812">Transmembrane</keyword>
<accession>A0A8T7MAN7</accession>
<dbReference type="Proteomes" id="UP001431572">
    <property type="component" value="Chromosome 2"/>
</dbReference>
<reference evidence="3" key="2">
    <citation type="journal article" date="2024" name="Nature">
        <title>Anoxygenic phototroph of the Chloroflexota uses a type I reaction centre.</title>
        <authorList>
            <person name="Tsuji J.M."/>
            <person name="Shaw N.A."/>
            <person name="Nagashima S."/>
            <person name="Venkiteswaran J.J."/>
            <person name="Schiff S.L."/>
            <person name="Watanabe T."/>
            <person name="Fukui M."/>
            <person name="Hanada S."/>
            <person name="Tank M."/>
            <person name="Neufeld J.D."/>
        </authorList>
    </citation>
    <scope>NUCLEOTIDE SEQUENCE</scope>
    <source>
        <strain evidence="3">L227-S17</strain>
    </source>
</reference>
<feature type="transmembrane region" description="Helical" evidence="1">
    <location>
        <begin position="34"/>
        <end position="57"/>
    </location>
</feature>
<sequence>MLHPVWFIVPAFMLSSLLLLGWSVSLLKQKYSIGLVFITAVVLAETFENIAFGIGLFNDPGALLEILHRLRYLMHSLLLPTFVIVAFELAYRNGAKLKKLTPYVYGITLLISLVWSAIDLFVPIQPTIVGQLVRYTASDNAPIWMVATGPVVLAFIVLSLIASGAYLWRKQNPPWLFLSATIMFIVSAATAKNEYFWAYGNVVEVLLLASMLQAERRLAHSPIIDSVKARIPSLEQ</sequence>
<keyword evidence="1" id="KW-0472">Membrane</keyword>
<dbReference type="EMBL" id="JACATZ010000003">
    <property type="protein sequence ID" value="NWJ49086.1"/>
    <property type="molecule type" value="Genomic_DNA"/>
</dbReference>
<feature type="transmembrane region" description="Helical" evidence="1">
    <location>
        <begin position="6"/>
        <end position="27"/>
    </location>
</feature>
<evidence type="ECO:0000313" key="2">
    <source>
        <dbReference type="EMBL" id="NWJ49086.1"/>
    </source>
</evidence>
<evidence type="ECO:0000256" key="1">
    <source>
        <dbReference type="SAM" id="Phobius"/>
    </source>
</evidence>
<keyword evidence="1" id="KW-1133">Transmembrane helix</keyword>
<gene>
    <name evidence="2" type="ORF">HXX08_24780</name>
    <name evidence="3" type="ORF">OZ401_002605</name>
</gene>
<keyword evidence="5" id="KW-1185">Reference proteome</keyword>
<dbReference type="Proteomes" id="UP000521676">
    <property type="component" value="Unassembled WGS sequence"/>
</dbReference>
<proteinExistence type="predicted"/>
<dbReference type="EMBL" id="CP128400">
    <property type="protein sequence ID" value="WJW69014.1"/>
    <property type="molecule type" value="Genomic_DNA"/>
</dbReference>
<name>A0A8T7MAN7_9CHLR</name>
<evidence type="ECO:0000313" key="3">
    <source>
        <dbReference type="EMBL" id="WJW69014.1"/>
    </source>
</evidence>
<evidence type="ECO:0000313" key="4">
    <source>
        <dbReference type="Proteomes" id="UP000521676"/>
    </source>
</evidence>
<feature type="transmembrane region" description="Helical" evidence="1">
    <location>
        <begin position="103"/>
        <end position="124"/>
    </location>
</feature>
<feature type="transmembrane region" description="Helical" evidence="1">
    <location>
        <begin position="72"/>
        <end position="91"/>
    </location>
</feature>
<feature type="transmembrane region" description="Helical" evidence="1">
    <location>
        <begin position="175"/>
        <end position="191"/>
    </location>
</feature>
<protein>
    <submittedName>
        <fullName evidence="2">Uncharacterized protein</fullName>
    </submittedName>
</protein>
<feature type="transmembrane region" description="Helical" evidence="1">
    <location>
        <begin position="144"/>
        <end position="168"/>
    </location>
</feature>
<reference evidence="2 4" key="1">
    <citation type="submission" date="2020-06" db="EMBL/GenBank/DDBJ databases">
        <title>Anoxygenic phototrophic Chloroflexota member uses a Type I reaction center.</title>
        <authorList>
            <person name="Tsuji J.M."/>
            <person name="Shaw N.A."/>
            <person name="Nagashima S."/>
            <person name="Venkiteswaran J."/>
            <person name="Schiff S.L."/>
            <person name="Hanada S."/>
            <person name="Tank M."/>
            <person name="Neufeld J.D."/>
        </authorList>
    </citation>
    <scope>NUCLEOTIDE SEQUENCE [LARGE SCALE GENOMIC DNA]</scope>
    <source>
        <strain evidence="2">L227-S17</strain>
    </source>
</reference>
<evidence type="ECO:0000313" key="5">
    <source>
        <dbReference type="Proteomes" id="UP001431572"/>
    </source>
</evidence>
<dbReference type="AlphaFoldDB" id="A0A8T7MAN7"/>